<evidence type="ECO:0000256" key="1">
    <source>
        <dbReference type="ARBA" id="ARBA00022722"/>
    </source>
</evidence>
<organism evidence="4 5">
    <name type="scientific">Aspergillus bertholletiae</name>
    <dbReference type="NCBI Taxonomy" id="1226010"/>
    <lineage>
        <taxon>Eukaryota</taxon>
        <taxon>Fungi</taxon>
        <taxon>Dikarya</taxon>
        <taxon>Ascomycota</taxon>
        <taxon>Pezizomycotina</taxon>
        <taxon>Eurotiomycetes</taxon>
        <taxon>Eurotiomycetidae</taxon>
        <taxon>Eurotiales</taxon>
        <taxon>Aspergillaceae</taxon>
        <taxon>Aspergillus</taxon>
        <taxon>Aspergillus subgen. Circumdati</taxon>
    </lineage>
</organism>
<gene>
    <name evidence="4" type="ORF">BDV26DRAFT_289816</name>
</gene>
<dbReference type="OrthoDB" id="5401408at2759"/>
<name>A0A5N7BH49_9EURO</name>
<keyword evidence="5" id="KW-1185">Reference proteome</keyword>
<dbReference type="GO" id="GO:0003723">
    <property type="term" value="F:RNA binding"/>
    <property type="evidence" value="ECO:0007669"/>
    <property type="project" value="InterPro"/>
</dbReference>
<dbReference type="EMBL" id="ML736174">
    <property type="protein sequence ID" value="KAE8381113.1"/>
    <property type="molecule type" value="Genomic_DNA"/>
</dbReference>
<feature type="signal peptide" evidence="3">
    <location>
        <begin position="1"/>
        <end position="17"/>
    </location>
</feature>
<sequence>MQFTLLIPLFAATLVAAAPSNEPAELYKRADIYAVDCGGQQYARQDVQAAFNSLVAAGGPNAQKPAAGNRAYPRQYGDNKAMPSDTEVVTALNAIPGCEAGQTGTKYFEFPLADPVWNGGAQGSQGPDRVIAIAPNVGQGQTRSYTYCVSITHRGGGGQGDGSFRACQNI</sequence>
<dbReference type="SUPFAM" id="SSF53933">
    <property type="entry name" value="Microbial ribonucleases"/>
    <property type="match status" value="1"/>
</dbReference>
<evidence type="ECO:0000256" key="2">
    <source>
        <dbReference type="ARBA" id="ARBA00022801"/>
    </source>
</evidence>
<dbReference type="Gene3D" id="3.10.450.30">
    <property type="entry name" value="Microbial ribonucleases"/>
    <property type="match status" value="1"/>
</dbReference>
<evidence type="ECO:0000313" key="4">
    <source>
        <dbReference type="EMBL" id="KAE8381113.1"/>
    </source>
</evidence>
<dbReference type="Proteomes" id="UP000326198">
    <property type="component" value="Unassembled WGS sequence"/>
</dbReference>
<protein>
    <submittedName>
        <fullName evidence="4">Uncharacterized protein</fullName>
    </submittedName>
</protein>
<dbReference type="GO" id="GO:0004540">
    <property type="term" value="F:RNA nuclease activity"/>
    <property type="evidence" value="ECO:0007669"/>
    <property type="project" value="InterPro"/>
</dbReference>
<keyword evidence="1" id="KW-0540">Nuclease</keyword>
<proteinExistence type="predicted"/>
<feature type="chain" id="PRO_5024970497" evidence="3">
    <location>
        <begin position="18"/>
        <end position="170"/>
    </location>
</feature>
<keyword evidence="3" id="KW-0732">Signal</keyword>
<dbReference type="InterPro" id="IPR016191">
    <property type="entry name" value="Ribonuclease/ribotoxin"/>
</dbReference>
<reference evidence="4 5" key="1">
    <citation type="submission" date="2019-04" db="EMBL/GenBank/DDBJ databases">
        <title>Friends and foes A comparative genomics studyof 23 Aspergillus species from section Flavi.</title>
        <authorList>
            <consortium name="DOE Joint Genome Institute"/>
            <person name="Kjaerbolling I."/>
            <person name="Vesth T."/>
            <person name="Frisvad J.C."/>
            <person name="Nybo J.L."/>
            <person name="Theobald S."/>
            <person name="Kildgaard S."/>
            <person name="Isbrandt T."/>
            <person name="Kuo A."/>
            <person name="Sato A."/>
            <person name="Lyhne E.K."/>
            <person name="Kogle M.E."/>
            <person name="Wiebenga A."/>
            <person name="Kun R.S."/>
            <person name="Lubbers R.J."/>
            <person name="Makela M.R."/>
            <person name="Barry K."/>
            <person name="Chovatia M."/>
            <person name="Clum A."/>
            <person name="Daum C."/>
            <person name="Haridas S."/>
            <person name="He G."/>
            <person name="LaButti K."/>
            <person name="Lipzen A."/>
            <person name="Mondo S."/>
            <person name="Riley R."/>
            <person name="Salamov A."/>
            <person name="Simmons B.A."/>
            <person name="Magnuson J.K."/>
            <person name="Henrissat B."/>
            <person name="Mortensen U.H."/>
            <person name="Larsen T.O."/>
            <person name="Devries R.P."/>
            <person name="Grigoriev I.V."/>
            <person name="Machida M."/>
            <person name="Baker S.E."/>
            <person name="Andersen M.R."/>
        </authorList>
    </citation>
    <scope>NUCLEOTIDE SEQUENCE [LARGE SCALE GENOMIC DNA]</scope>
    <source>
        <strain evidence="4 5">IBT 29228</strain>
    </source>
</reference>
<dbReference type="GO" id="GO:0016787">
    <property type="term" value="F:hydrolase activity"/>
    <property type="evidence" value="ECO:0007669"/>
    <property type="project" value="UniProtKB-KW"/>
</dbReference>
<dbReference type="AlphaFoldDB" id="A0A5N7BH49"/>
<evidence type="ECO:0000256" key="3">
    <source>
        <dbReference type="SAM" id="SignalP"/>
    </source>
</evidence>
<accession>A0A5N7BH49</accession>
<keyword evidence="2" id="KW-0378">Hydrolase</keyword>
<evidence type="ECO:0000313" key="5">
    <source>
        <dbReference type="Proteomes" id="UP000326198"/>
    </source>
</evidence>